<name>A0ABW6K091_9BACI</name>
<comment type="caution">
    <text evidence="1">The sequence shown here is derived from an EMBL/GenBank/DDBJ whole genome shotgun (WGS) entry which is preliminary data.</text>
</comment>
<dbReference type="InterPro" id="IPR023401">
    <property type="entry name" value="ODC_N"/>
</dbReference>
<dbReference type="InterPro" id="IPR036291">
    <property type="entry name" value="NAD(P)-bd_dom_sf"/>
</dbReference>
<dbReference type="PANTHER" id="PTHR13812">
    <property type="entry name" value="KETIMINE REDUCTASE MU-CRYSTALLIN"/>
    <property type="match status" value="1"/>
</dbReference>
<dbReference type="EMBL" id="JBIACJ010000004">
    <property type="protein sequence ID" value="MFE8696423.1"/>
    <property type="molecule type" value="Genomic_DNA"/>
</dbReference>
<dbReference type="PIRSF" id="PIRSF001439">
    <property type="entry name" value="CryM"/>
    <property type="match status" value="1"/>
</dbReference>
<dbReference type="RefSeq" id="WP_389218381.1">
    <property type="nucleotide sequence ID" value="NZ_JBIACJ010000004.1"/>
</dbReference>
<protein>
    <submittedName>
        <fullName evidence="1">Ornithine cyclodeaminase family protein</fullName>
    </submittedName>
</protein>
<dbReference type="PANTHER" id="PTHR13812:SF19">
    <property type="entry name" value="KETIMINE REDUCTASE MU-CRYSTALLIN"/>
    <property type="match status" value="1"/>
</dbReference>
<gene>
    <name evidence="1" type="ORF">ACFYKT_08745</name>
</gene>
<evidence type="ECO:0000313" key="2">
    <source>
        <dbReference type="Proteomes" id="UP001601058"/>
    </source>
</evidence>
<reference evidence="1 2" key="1">
    <citation type="submission" date="2024-08" db="EMBL/GenBank/DDBJ databases">
        <title>Two novel Cytobacillus novel species.</title>
        <authorList>
            <person name="Liu G."/>
        </authorList>
    </citation>
    <scope>NUCLEOTIDE SEQUENCE [LARGE SCALE GENOMIC DNA]</scope>
    <source>
        <strain evidence="1 2">FJAT-53684</strain>
    </source>
</reference>
<dbReference type="InterPro" id="IPR003462">
    <property type="entry name" value="ODC_Mu_crystall"/>
</dbReference>
<dbReference type="Gene3D" id="3.30.1780.10">
    <property type="entry name" value="ornithine cyclodeaminase, domain 1"/>
    <property type="match status" value="1"/>
</dbReference>
<sequence length="340" mass="37519">MENTTLLNQNDIKSLITMKEVVEICDRTFQDYGKGTTINPAKVLLDLGEQVEYPDYEGFMNAMPAYVGWLDIAGIKWAGGFLGKRRELGLPYVTSLILLIDPKVGNFIGAMDGAYITNLRTGAQSAVALKYIKQDIKSITLGLYGAGMQGRTQTMAISELFDIEELIVYDINIEASKKFAEEMKGFVKGDIKVASIPEEAANADTIVCVTQSKEPFLKDEWIKPGTVVFPMGSYQECEDSLILNSDYIIVDHVEQCLHRGVLNELTKRNEISEESIFATIGELSISAKQVISPESKRIVCVPIGTGAMDVAVAKYVLDKAKEKNIGGSFEFVETPNFQHS</sequence>
<dbReference type="SUPFAM" id="SSF51735">
    <property type="entry name" value="NAD(P)-binding Rossmann-fold domains"/>
    <property type="match status" value="1"/>
</dbReference>
<accession>A0ABW6K091</accession>
<dbReference type="Proteomes" id="UP001601058">
    <property type="component" value="Unassembled WGS sequence"/>
</dbReference>
<evidence type="ECO:0000313" key="1">
    <source>
        <dbReference type="EMBL" id="MFE8696423.1"/>
    </source>
</evidence>
<dbReference type="Pfam" id="PF02423">
    <property type="entry name" value="OCD_Mu_crystall"/>
    <property type="match status" value="1"/>
</dbReference>
<organism evidence="1 2">
    <name type="scientific">Cytobacillus mangrovibacter</name>
    <dbReference type="NCBI Taxonomy" id="3299024"/>
    <lineage>
        <taxon>Bacteria</taxon>
        <taxon>Bacillati</taxon>
        <taxon>Bacillota</taxon>
        <taxon>Bacilli</taxon>
        <taxon>Bacillales</taxon>
        <taxon>Bacillaceae</taxon>
        <taxon>Cytobacillus</taxon>
    </lineage>
</organism>
<keyword evidence="2" id="KW-1185">Reference proteome</keyword>
<dbReference type="Gene3D" id="3.40.50.720">
    <property type="entry name" value="NAD(P)-binding Rossmann-like Domain"/>
    <property type="match status" value="1"/>
</dbReference>
<proteinExistence type="predicted"/>